<dbReference type="SUPFAM" id="SSF49899">
    <property type="entry name" value="Concanavalin A-like lectins/glucanases"/>
    <property type="match status" value="1"/>
</dbReference>
<dbReference type="SMART" id="SM00020">
    <property type="entry name" value="Tryp_SPc"/>
    <property type="match status" value="1"/>
</dbReference>
<evidence type="ECO:0000256" key="2">
    <source>
        <dbReference type="ARBA" id="ARBA00022525"/>
    </source>
</evidence>
<dbReference type="PROSITE" id="PS00134">
    <property type="entry name" value="TRYPSIN_HIS"/>
    <property type="match status" value="1"/>
</dbReference>
<dbReference type="EMBL" id="JAATJV010330100">
    <property type="protein sequence ID" value="MBZ3878531.1"/>
    <property type="molecule type" value="Genomic_DNA"/>
</dbReference>
<protein>
    <submittedName>
        <fullName evidence="15">Enteropeptidase</fullName>
    </submittedName>
</protein>
<dbReference type="CDD" id="cd00041">
    <property type="entry name" value="CUB"/>
    <property type="match status" value="1"/>
</dbReference>
<dbReference type="PANTHER" id="PTHR24252">
    <property type="entry name" value="ACROSIN-RELATED"/>
    <property type="match status" value="1"/>
</dbReference>
<dbReference type="FunFam" id="2.60.120.290:FF:000038">
    <property type="entry name" value="enteropeptidase isoform X2"/>
    <property type="match status" value="1"/>
</dbReference>
<proteinExistence type="predicted"/>
<dbReference type="CDD" id="cd00190">
    <property type="entry name" value="Tryp_SPc"/>
    <property type="match status" value="1"/>
</dbReference>
<name>A0AA41MUZ6_SCICA</name>
<keyword evidence="8" id="KW-0325">Glycoprotein</keyword>
<keyword evidence="6 10" id="KW-0720">Serine protease</keyword>
<dbReference type="PROSITE" id="PS50060">
    <property type="entry name" value="MAM_2"/>
    <property type="match status" value="1"/>
</dbReference>
<feature type="domain" description="CUB" evidence="12">
    <location>
        <begin position="303"/>
        <end position="413"/>
    </location>
</feature>
<dbReference type="FunFam" id="2.40.10.10:FF:000054">
    <property type="entry name" value="Complement C1r subcomponent"/>
    <property type="match status" value="1"/>
</dbReference>
<dbReference type="FunFam" id="2.40.10.10:FF:000007">
    <property type="entry name" value="Transmembrane serine protease 7"/>
    <property type="match status" value="1"/>
</dbReference>
<gene>
    <name evidence="15" type="ORF">SUZIE_148405</name>
</gene>
<keyword evidence="5 10" id="KW-0378">Hydrolase</keyword>
<dbReference type="InterPro" id="IPR035914">
    <property type="entry name" value="Sperma_CUB_dom_sf"/>
</dbReference>
<keyword evidence="11" id="KW-0472">Membrane</keyword>
<evidence type="ECO:0000256" key="10">
    <source>
        <dbReference type="RuleBase" id="RU363034"/>
    </source>
</evidence>
<keyword evidence="2" id="KW-0964">Secreted</keyword>
<evidence type="ECO:0000256" key="1">
    <source>
        <dbReference type="ARBA" id="ARBA00004613"/>
    </source>
</evidence>
<dbReference type="Pfam" id="PF00057">
    <property type="entry name" value="Ldl_recept_a"/>
    <property type="match status" value="1"/>
</dbReference>
<evidence type="ECO:0000313" key="15">
    <source>
        <dbReference type="EMBL" id="MBZ3878531.1"/>
    </source>
</evidence>
<dbReference type="InterPro" id="IPR002172">
    <property type="entry name" value="LDrepeatLR_classA_rpt"/>
</dbReference>
<keyword evidence="4" id="KW-0732">Signal</keyword>
<feature type="domain" description="Peptidase S1" evidence="14">
    <location>
        <begin position="471"/>
        <end position="673"/>
    </location>
</feature>
<dbReference type="InterPro" id="IPR001314">
    <property type="entry name" value="Peptidase_S1A"/>
</dbReference>
<dbReference type="Gene3D" id="2.60.120.200">
    <property type="match status" value="1"/>
</dbReference>
<dbReference type="PROSITE" id="PS01209">
    <property type="entry name" value="LDLRA_1"/>
    <property type="match status" value="1"/>
</dbReference>
<dbReference type="SMART" id="SM00137">
    <property type="entry name" value="MAM"/>
    <property type="match status" value="1"/>
</dbReference>
<dbReference type="InterPro" id="IPR009003">
    <property type="entry name" value="Peptidase_S1_PA"/>
</dbReference>
<dbReference type="FunFam" id="4.10.400.10:FF:000149">
    <property type="entry name" value="enteropeptidase isoform X2"/>
    <property type="match status" value="1"/>
</dbReference>
<dbReference type="PANTHER" id="PTHR24252:SF16">
    <property type="entry name" value="TRANSMEMBRANE SERINE PROTEASE 15"/>
    <property type="match status" value="1"/>
</dbReference>
<dbReference type="Gene3D" id="4.10.400.10">
    <property type="entry name" value="Low-density Lipoprotein Receptor"/>
    <property type="match status" value="2"/>
</dbReference>
<sequence>MGSTRSVSSRNHSLSSYEVMFAVLFALLVVLCAGLIAVSWLAIKDSERDAVFGKSHNVRGTFKITSGATYNPNLQDKFSVDFKVLAFDLQQMWVSDENVKEELIQGIEANKSSQLVTFHIDLNSIDITGNVSIECPPDFRPCADTLKCISVDLFCDGEVNCPDGSDEDNKICDYEKINCNFEDGFCFWIQDLNDDNEWERIQGSTFPPFTGPNFDHTFGNITETRELEEMEALMQGSISGCSEVADLFRTHGEREVSFNAFKNQILSDIALDDINLTYGTCNQSLYPEPTLVPTSPPELPTDCGGPFELWEPNTTFSSPNFPNSYPNQAFCVWNLNAQKGNNIQLHFQEFNLENIEDVVEIRDGGEDDSLFLAVYTGPGPVKDVFSTTNRMIVLFITDASLTKEGFKANFTTGYHLGIPKPCKEDNFQCESGECIPLMNLCDSHPHCADGSDETHCACGKKLVAQEVSPKIVGGSDSKAGAWPWLVALYYQGQMLCGASLISNDWLVSAAHCVYARNMEPSKWTAVLGLHMRSNQTSPQVVTRLIDQIVINPHYNKLKKDNDIAMMHLEVKVNYTGSTANILQEADVPLLSNDKCQQQMPEYNITENMICAGYEEGGIDSCQGDSGGPLMCQENNRWFLAGVTSFGYQCARPNRPGVYARVTRFTEWIQNFLH</sequence>
<evidence type="ECO:0000256" key="9">
    <source>
        <dbReference type="PROSITE-ProRule" id="PRU00124"/>
    </source>
</evidence>
<dbReference type="InterPro" id="IPR000998">
    <property type="entry name" value="MAM_dom"/>
</dbReference>
<dbReference type="Gene3D" id="2.60.120.290">
    <property type="entry name" value="Spermadhesin, CUB domain"/>
    <property type="match status" value="1"/>
</dbReference>
<accession>A0AA41MUZ6</accession>
<feature type="disulfide bond" evidence="9">
    <location>
        <begin position="422"/>
        <end position="434"/>
    </location>
</feature>
<reference evidence="15" key="1">
    <citation type="submission" date="2020-03" db="EMBL/GenBank/DDBJ databases">
        <title>Studies in the Genomics of Life Span.</title>
        <authorList>
            <person name="Glass D."/>
        </authorList>
    </citation>
    <scope>NUCLEOTIDE SEQUENCE</scope>
    <source>
        <strain evidence="15">SUZIE</strain>
        <tissue evidence="15">Muscle</tissue>
    </source>
</reference>
<dbReference type="SUPFAM" id="SSF57424">
    <property type="entry name" value="LDL receptor-like module"/>
    <property type="match status" value="1"/>
</dbReference>
<dbReference type="SUPFAM" id="SSF50494">
    <property type="entry name" value="Trypsin-like serine proteases"/>
    <property type="match status" value="1"/>
</dbReference>
<dbReference type="Pfam" id="PF00089">
    <property type="entry name" value="Trypsin"/>
    <property type="match status" value="1"/>
</dbReference>
<comment type="subcellular location">
    <subcellularLocation>
        <location evidence="1">Secreted</location>
    </subcellularLocation>
</comment>
<organism evidence="15 16">
    <name type="scientific">Sciurus carolinensis</name>
    <name type="common">Eastern gray squirrel</name>
    <dbReference type="NCBI Taxonomy" id="30640"/>
    <lineage>
        <taxon>Eukaryota</taxon>
        <taxon>Metazoa</taxon>
        <taxon>Chordata</taxon>
        <taxon>Craniata</taxon>
        <taxon>Vertebrata</taxon>
        <taxon>Euteleostomi</taxon>
        <taxon>Mammalia</taxon>
        <taxon>Eutheria</taxon>
        <taxon>Euarchontoglires</taxon>
        <taxon>Glires</taxon>
        <taxon>Rodentia</taxon>
        <taxon>Sciuromorpha</taxon>
        <taxon>Sciuridae</taxon>
        <taxon>Sciurinae</taxon>
        <taxon>Sciurini</taxon>
        <taxon>Sciurus</taxon>
    </lineage>
</organism>
<dbReference type="PROSITE" id="PS50068">
    <property type="entry name" value="LDLRA_2"/>
    <property type="match status" value="2"/>
</dbReference>
<evidence type="ECO:0000259" key="14">
    <source>
        <dbReference type="PROSITE" id="PS50240"/>
    </source>
</evidence>
<dbReference type="InterPro" id="IPR001254">
    <property type="entry name" value="Trypsin_dom"/>
</dbReference>
<feature type="domain" description="MAM" evidence="13">
    <location>
        <begin position="177"/>
        <end position="220"/>
    </location>
</feature>
<keyword evidence="11" id="KW-0812">Transmembrane</keyword>
<keyword evidence="16" id="KW-1185">Reference proteome</keyword>
<feature type="transmembrane region" description="Helical" evidence="11">
    <location>
        <begin position="21"/>
        <end position="43"/>
    </location>
</feature>
<dbReference type="SUPFAM" id="SSF49854">
    <property type="entry name" value="Spermadhesin, CUB domain"/>
    <property type="match status" value="1"/>
</dbReference>
<evidence type="ECO:0000313" key="16">
    <source>
        <dbReference type="Proteomes" id="UP001166674"/>
    </source>
</evidence>
<dbReference type="InterPro" id="IPR018114">
    <property type="entry name" value="TRYPSIN_HIS"/>
</dbReference>
<dbReference type="InterPro" id="IPR013320">
    <property type="entry name" value="ConA-like_dom_sf"/>
</dbReference>
<keyword evidence="7 9" id="KW-1015">Disulfide bond</keyword>
<dbReference type="Proteomes" id="UP001166674">
    <property type="component" value="Unassembled WGS sequence"/>
</dbReference>
<dbReference type="SMART" id="SM00042">
    <property type="entry name" value="CUB"/>
    <property type="match status" value="1"/>
</dbReference>
<keyword evidence="11" id="KW-1133">Transmembrane helix</keyword>
<evidence type="ECO:0000256" key="7">
    <source>
        <dbReference type="ARBA" id="ARBA00023157"/>
    </source>
</evidence>
<evidence type="ECO:0000259" key="13">
    <source>
        <dbReference type="PROSITE" id="PS50060"/>
    </source>
</evidence>
<feature type="disulfide bond" evidence="9">
    <location>
        <begin position="441"/>
        <end position="456"/>
    </location>
</feature>
<evidence type="ECO:0000256" key="5">
    <source>
        <dbReference type="ARBA" id="ARBA00022801"/>
    </source>
</evidence>
<evidence type="ECO:0000256" key="6">
    <source>
        <dbReference type="ARBA" id="ARBA00022825"/>
    </source>
</evidence>
<dbReference type="InterPro" id="IPR043504">
    <property type="entry name" value="Peptidase_S1_PA_chymotrypsin"/>
</dbReference>
<dbReference type="InterPro" id="IPR033116">
    <property type="entry name" value="TRYPSIN_SER"/>
</dbReference>
<evidence type="ECO:0000256" key="8">
    <source>
        <dbReference type="ARBA" id="ARBA00023180"/>
    </source>
</evidence>
<dbReference type="GO" id="GO:0004252">
    <property type="term" value="F:serine-type endopeptidase activity"/>
    <property type="evidence" value="ECO:0007669"/>
    <property type="project" value="InterPro"/>
</dbReference>
<dbReference type="InterPro" id="IPR036055">
    <property type="entry name" value="LDL_receptor-like_sf"/>
</dbReference>
<evidence type="ECO:0000256" key="3">
    <source>
        <dbReference type="ARBA" id="ARBA00022670"/>
    </source>
</evidence>
<dbReference type="GO" id="GO:0016020">
    <property type="term" value="C:membrane"/>
    <property type="evidence" value="ECO:0007669"/>
    <property type="project" value="InterPro"/>
</dbReference>
<evidence type="ECO:0000256" key="11">
    <source>
        <dbReference type="SAM" id="Phobius"/>
    </source>
</evidence>
<dbReference type="PROSITE" id="PS01180">
    <property type="entry name" value="CUB"/>
    <property type="match status" value="1"/>
</dbReference>
<keyword evidence="3 10" id="KW-0645">Protease</keyword>
<evidence type="ECO:0000259" key="12">
    <source>
        <dbReference type="PROSITE" id="PS01180"/>
    </source>
</evidence>
<dbReference type="GO" id="GO:0006508">
    <property type="term" value="P:proteolysis"/>
    <property type="evidence" value="ECO:0007669"/>
    <property type="project" value="UniProtKB-KW"/>
</dbReference>
<dbReference type="AlphaFoldDB" id="A0AA41MUZ6"/>
<dbReference type="Pfam" id="PF00629">
    <property type="entry name" value="MAM"/>
    <property type="match status" value="1"/>
</dbReference>
<evidence type="ECO:0000256" key="4">
    <source>
        <dbReference type="ARBA" id="ARBA00022729"/>
    </source>
</evidence>
<dbReference type="InterPro" id="IPR000859">
    <property type="entry name" value="CUB_dom"/>
</dbReference>
<dbReference type="Gene3D" id="2.40.10.10">
    <property type="entry name" value="Trypsin-like serine proteases"/>
    <property type="match status" value="3"/>
</dbReference>
<dbReference type="SMART" id="SM00192">
    <property type="entry name" value="LDLa"/>
    <property type="match status" value="2"/>
</dbReference>
<dbReference type="GO" id="GO:0005576">
    <property type="term" value="C:extracellular region"/>
    <property type="evidence" value="ECO:0007669"/>
    <property type="project" value="UniProtKB-SubCell"/>
</dbReference>
<comment type="caution">
    <text evidence="15">The sequence shown here is derived from an EMBL/GenBank/DDBJ whole genome shotgun (WGS) entry which is preliminary data.</text>
</comment>
<dbReference type="FunFam" id="4.10.400.10:FF:000144">
    <property type="entry name" value="enteropeptidase"/>
    <property type="match status" value="1"/>
</dbReference>
<feature type="disulfide bond" evidence="9">
    <location>
        <begin position="429"/>
        <end position="447"/>
    </location>
</feature>
<comment type="caution">
    <text evidence="9">Lacks conserved residue(s) required for the propagation of feature annotation.</text>
</comment>
<dbReference type="PRINTS" id="PR00722">
    <property type="entry name" value="CHYMOTRYPSIN"/>
</dbReference>
<dbReference type="CDD" id="cd00112">
    <property type="entry name" value="LDLa"/>
    <property type="match status" value="2"/>
</dbReference>
<dbReference type="Pfam" id="PF00431">
    <property type="entry name" value="CUB"/>
    <property type="match status" value="1"/>
</dbReference>
<dbReference type="PROSITE" id="PS50240">
    <property type="entry name" value="TRYPSIN_DOM"/>
    <property type="match status" value="1"/>
</dbReference>
<dbReference type="PROSITE" id="PS00135">
    <property type="entry name" value="TRYPSIN_SER"/>
    <property type="match status" value="1"/>
</dbReference>
<dbReference type="InterPro" id="IPR023415">
    <property type="entry name" value="LDLR_class-A_CS"/>
</dbReference>